<keyword evidence="3 5" id="KW-0687">Ribonucleoprotein</keyword>
<dbReference type="Gene3D" id="3.30.1440.10">
    <property type="match status" value="1"/>
</dbReference>
<evidence type="ECO:0000256" key="1">
    <source>
        <dbReference type="ARBA" id="ARBA00008553"/>
    </source>
</evidence>
<dbReference type="Pfam" id="PF00281">
    <property type="entry name" value="Ribosomal_L5"/>
    <property type="match status" value="1"/>
</dbReference>
<dbReference type="GO" id="GO:0003735">
    <property type="term" value="F:structural constituent of ribosome"/>
    <property type="evidence" value="ECO:0007669"/>
    <property type="project" value="InterPro"/>
</dbReference>
<dbReference type="GO" id="GO:0006412">
    <property type="term" value="P:translation"/>
    <property type="evidence" value="ECO:0007669"/>
    <property type="project" value="UniProtKB-UniRule"/>
</dbReference>
<keyword evidence="2 5" id="KW-0689">Ribosomal protein</keyword>
<evidence type="ECO:0000259" key="8">
    <source>
        <dbReference type="Pfam" id="PF00673"/>
    </source>
</evidence>
<accession>A0A1F5ZAE3</accession>
<dbReference type="NCBIfam" id="NF000585">
    <property type="entry name" value="PRK00010.1"/>
    <property type="match status" value="1"/>
</dbReference>
<evidence type="ECO:0000259" key="7">
    <source>
        <dbReference type="Pfam" id="PF00281"/>
    </source>
</evidence>
<dbReference type="STRING" id="1798373.A2154_03250"/>
<dbReference type="EMBL" id="MFJC01000023">
    <property type="protein sequence ID" value="OGG09325.1"/>
    <property type="molecule type" value="Genomic_DNA"/>
</dbReference>
<dbReference type="InterPro" id="IPR031310">
    <property type="entry name" value="Ribosomal_uL5_N"/>
</dbReference>
<feature type="domain" description="Large ribosomal subunit protein uL5 C-terminal" evidence="8">
    <location>
        <begin position="85"/>
        <end position="177"/>
    </location>
</feature>
<dbReference type="SUPFAM" id="SSF55282">
    <property type="entry name" value="RL5-like"/>
    <property type="match status" value="1"/>
</dbReference>
<evidence type="ECO:0000256" key="3">
    <source>
        <dbReference type="ARBA" id="ARBA00023274"/>
    </source>
</evidence>
<comment type="similarity">
    <text evidence="1 5 6">Belongs to the universal ribosomal protein uL5 family.</text>
</comment>
<dbReference type="InterPro" id="IPR020930">
    <property type="entry name" value="Ribosomal_uL5_bac-type"/>
</dbReference>
<protein>
    <recommendedName>
        <fullName evidence="4 5">Large ribosomal subunit protein uL5</fullName>
    </recommendedName>
</protein>
<dbReference type="InterPro" id="IPR002132">
    <property type="entry name" value="Ribosomal_uL5"/>
</dbReference>
<reference evidence="9 10" key="1">
    <citation type="journal article" date="2016" name="Nat. Commun.">
        <title>Thousands of microbial genomes shed light on interconnected biogeochemical processes in an aquifer system.</title>
        <authorList>
            <person name="Anantharaman K."/>
            <person name="Brown C.T."/>
            <person name="Hug L.A."/>
            <person name="Sharon I."/>
            <person name="Castelle C.J."/>
            <person name="Probst A.J."/>
            <person name="Thomas B.C."/>
            <person name="Singh A."/>
            <person name="Wilkins M.J."/>
            <person name="Karaoz U."/>
            <person name="Brodie E.L."/>
            <person name="Williams K.H."/>
            <person name="Hubbard S.S."/>
            <person name="Banfield J.F."/>
        </authorList>
    </citation>
    <scope>NUCLEOTIDE SEQUENCE [LARGE SCALE GENOMIC DNA]</scope>
</reference>
<gene>
    <name evidence="5" type="primary">rplE</name>
    <name evidence="9" type="ORF">A2154_03250</name>
</gene>
<dbReference type="GO" id="GO:1990904">
    <property type="term" value="C:ribonucleoprotein complex"/>
    <property type="evidence" value="ECO:0007669"/>
    <property type="project" value="UniProtKB-KW"/>
</dbReference>
<evidence type="ECO:0000256" key="4">
    <source>
        <dbReference type="ARBA" id="ARBA00035245"/>
    </source>
</evidence>
<evidence type="ECO:0000256" key="6">
    <source>
        <dbReference type="RuleBase" id="RU003930"/>
    </source>
</evidence>
<organism evidence="9 10">
    <name type="scientific">Candidatus Gottesmanbacteria bacterium RBG_16_43_7</name>
    <dbReference type="NCBI Taxonomy" id="1798373"/>
    <lineage>
        <taxon>Bacteria</taxon>
        <taxon>Candidatus Gottesmaniibacteriota</taxon>
    </lineage>
</organism>
<dbReference type="InterPro" id="IPR031309">
    <property type="entry name" value="Ribosomal_uL5_C"/>
</dbReference>
<name>A0A1F5ZAE3_9BACT</name>
<dbReference type="FunFam" id="3.30.1440.10:FF:000001">
    <property type="entry name" value="50S ribosomal protein L5"/>
    <property type="match status" value="1"/>
</dbReference>
<dbReference type="PANTHER" id="PTHR11994">
    <property type="entry name" value="60S RIBOSOMAL PROTEIN L11-RELATED"/>
    <property type="match status" value="1"/>
</dbReference>
<sequence length="182" mass="20457">MESLRSNYHSKIKLHLKKDLGLTNVMSVPKLLKIVINCSLGEALKDKKVIESMSTQLAIITGQKPQVRRATKSISSFKLRQGEIIGLKATLRGARMYTFLTKLISLALPRVRDFRGISRTGFDGYGNYTLGIAEQTIFPELEYKLVDKIRGFEITFVTSAQTDQAAFELLKALGMPFQKEDI</sequence>
<dbReference type="GO" id="GO:0005840">
    <property type="term" value="C:ribosome"/>
    <property type="evidence" value="ECO:0007669"/>
    <property type="project" value="UniProtKB-KW"/>
</dbReference>
<dbReference type="GO" id="GO:0019843">
    <property type="term" value="F:rRNA binding"/>
    <property type="evidence" value="ECO:0007669"/>
    <property type="project" value="UniProtKB-UniRule"/>
</dbReference>
<keyword evidence="5" id="KW-0699">rRNA-binding</keyword>
<comment type="function">
    <text evidence="5">This is 1 of the proteins that bind and probably mediate the attachment of the 5S RNA into the large ribosomal subunit, where it forms part of the central protuberance. In the 70S ribosome it contacts protein S13 of the 30S subunit (bridge B1b), connecting the 2 subunits; this bridge is implicated in subunit movement. Contacts the P site tRNA; the 5S rRNA and some of its associated proteins might help stabilize positioning of ribosome-bound tRNAs.</text>
</comment>
<proteinExistence type="inferred from homology"/>
<comment type="caution">
    <text evidence="9">The sequence shown here is derived from an EMBL/GenBank/DDBJ whole genome shotgun (WGS) entry which is preliminary data.</text>
</comment>
<keyword evidence="5" id="KW-0694">RNA-binding</keyword>
<dbReference type="GO" id="GO:0000049">
    <property type="term" value="F:tRNA binding"/>
    <property type="evidence" value="ECO:0007669"/>
    <property type="project" value="UniProtKB-UniRule"/>
</dbReference>
<feature type="domain" description="Large ribosomal subunit protein uL5 N-terminal" evidence="7">
    <location>
        <begin position="24"/>
        <end position="80"/>
    </location>
</feature>
<evidence type="ECO:0000256" key="5">
    <source>
        <dbReference type="HAMAP-Rule" id="MF_01333"/>
    </source>
</evidence>
<evidence type="ECO:0000313" key="9">
    <source>
        <dbReference type="EMBL" id="OGG09325.1"/>
    </source>
</evidence>
<comment type="subunit">
    <text evidence="5">Part of the 50S ribosomal subunit; part of the 5S rRNA/L5/L18/L25 subcomplex. Contacts the 5S rRNA and the P site tRNA. Forms a bridge to the 30S subunit in the 70S ribosome.</text>
</comment>
<keyword evidence="5" id="KW-0820">tRNA-binding</keyword>
<evidence type="ECO:0000313" key="10">
    <source>
        <dbReference type="Proteomes" id="UP000176854"/>
    </source>
</evidence>
<dbReference type="Pfam" id="PF00673">
    <property type="entry name" value="Ribosomal_L5_C"/>
    <property type="match status" value="1"/>
</dbReference>
<dbReference type="HAMAP" id="MF_01333_B">
    <property type="entry name" value="Ribosomal_uL5_B"/>
    <property type="match status" value="1"/>
</dbReference>
<dbReference type="PIRSF" id="PIRSF002161">
    <property type="entry name" value="Ribosomal_L5"/>
    <property type="match status" value="1"/>
</dbReference>
<evidence type="ECO:0000256" key="2">
    <source>
        <dbReference type="ARBA" id="ARBA00022980"/>
    </source>
</evidence>
<dbReference type="AlphaFoldDB" id="A0A1F5ZAE3"/>
<dbReference type="InterPro" id="IPR022803">
    <property type="entry name" value="Ribosomal_uL5_dom_sf"/>
</dbReference>
<dbReference type="Proteomes" id="UP000176854">
    <property type="component" value="Unassembled WGS sequence"/>
</dbReference>